<dbReference type="InterPro" id="IPR000064">
    <property type="entry name" value="NLP_P60_dom"/>
</dbReference>
<protein>
    <submittedName>
        <fullName evidence="8">Hydrolase Nlp/P60</fullName>
    </submittedName>
</protein>
<dbReference type="PROSITE" id="PS51781">
    <property type="entry name" value="SH3B"/>
    <property type="match status" value="2"/>
</dbReference>
<name>A0A4P6F1R8_9BACL</name>
<dbReference type="Gene3D" id="3.90.1720.10">
    <property type="entry name" value="endopeptidase domain like (from Nostoc punctiforme)"/>
    <property type="match status" value="1"/>
</dbReference>
<feature type="domain" description="NlpC/P60" evidence="7">
    <location>
        <begin position="193"/>
        <end position="338"/>
    </location>
</feature>
<evidence type="ECO:0000256" key="1">
    <source>
        <dbReference type="ARBA" id="ARBA00007074"/>
    </source>
</evidence>
<evidence type="ECO:0000256" key="5">
    <source>
        <dbReference type="SAM" id="SignalP"/>
    </source>
</evidence>
<dbReference type="SMART" id="SM00287">
    <property type="entry name" value="SH3b"/>
    <property type="match status" value="2"/>
</dbReference>
<dbReference type="SUPFAM" id="SSF50044">
    <property type="entry name" value="SH3-domain"/>
    <property type="match status" value="1"/>
</dbReference>
<dbReference type="Pfam" id="PF00877">
    <property type="entry name" value="NLPC_P60"/>
    <property type="match status" value="1"/>
</dbReference>
<evidence type="ECO:0000256" key="4">
    <source>
        <dbReference type="ARBA" id="ARBA00022807"/>
    </source>
</evidence>
<comment type="similarity">
    <text evidence="1">Belongs to the peptidase C40 family.</text>
</comment>
<feature type="chain" id="PRO_5020455705" evidence="5">
    <location>
        <begin position="28"/>
        <end position="338"/>
    </location>
</feature>
<dbReference type="GO" id="GO:0006508">
    <property type="term" value="P:proteolysis"/>
    <property type="evidence" value="ECO:0007669"/>
    <property type="project" value="UniProtKB-KW"/>
</dbReference>
<keyword evidence="4" id="KW-0788">Thiol protease</keyword>
<proteinExistence type="inferred from homology"/>
<keyword evidence="9" id="KW-1185">Reference proteome</keyword>
<gene>
    <name evidence="8" type="ORF">ET464_18910</name>
</gene>
<dbReference type="PROSITE" id="PS51935">
    <property type="entry name" value="NLPC_P60"/>
    <property type="match status" value="1"/>
</dbReference>
<feature type="domain" description="SH3b" evidence="6">
    <location>
        <begin position="27"/>
        <end position="92"/>
    </location>
</feature>
<feature type="domain" description="SH3b" evidence="6">
    <location>
        <begin position="101"/>
        <end position="166"/>
    </location>
</feature>
<dbReference type="OrthoDB" id="9813118at2"/>
<dbReference type="InterPro" id="IPR003646">
    <property type="entry name" value="SH3-like_bac-type"/>
</dbReference>
<dbReference type="InterPro" id="IPR038765">
    <property type="entry name" value="Papain-like_cys_pep_sf"/>
</dbReference>
<keyword evidence="3 8" id="KW-0378">Hydrolase</keyword>
<dbReference type="Proteomes" id="UP000293568">
    <property type="component" value="Chromosome"/>
</dbReference>
<keyword evidence="2" id="KW-0645">Protease</keyword>
<reference evidence="8 9" key="1">
    <citation type="submission" date="2019-01" db="EMBL/GenBank/DDBJ databases">
        <title>Genome sequencing of strain FW100M-2.</title>
        <authorList>
            <person name="Heo J."/>
            <person name="Kim S.-J."/>
            <person name="Kim J.-S."/>
            <person name="Hong S.-B."/>
            <person name="Kwon S.-W."/>
        </authorList>
    </citation>
    <scope>NUCLEOTIDE SEQUENCE [LARGE SCALE GENOMIC DNA]</scope>
    <source>
        <strain evidence="8 9">FW100M-2</strain>
    </source>
</reference>
<evidence type="ECO:0000259" key="6">
    <source>
        <dbReference type="PROSITE" id="PS51781"/>
    </source>
</evidence>
<dbReference type="SUPFAM" id="SSF54001">
    <property type="entry name" value="Cysteine proteinases"/>
    <property type="match status" value="1"/>
</dbReference>
<dbReference type="AlphaFoldDB" id="A0A4P6F1R8"/>
<organism evidence="8 9">
    <name type="scientific">Paenibacillus protaetiae</name>
    <dbReference type="NCBI Taxonomy" id="2509456"/>
    <lineage>
        <taxon>Bacteria</taxon>
        <taxon>Bacillati</taxon>
        <taxon>Bacillota</taxon>
        <taxon>Bacilli</taxon>
        <taxon>Bacillales</taxon>
        <taxon>Paenibacillaceae</taxon>
        <taxon>Paenibacillus</taxon>
    </lineage>
</organism>
<dbReference type="PANTHER" id="PTHR47053">
    <property type="entry name" value="MUREIN DD-ENDOPEPTIDASE MEPH-RELATED"/>
    <property type="match status" value="1"/>
</dbReference>
<dbReference type="InterPro" id="IPR036028">
    <property type="entry name" value="SH3-like_dom_sf"/>
</dbReference>
<keyword evidence="5" id="KW-0732">Signal</keyword>
<dbReference type="InterPro" id="IPR051202">
    <property type="entry name" value="Peptidase_C40"/>
</dbReference>
<dbReference type="KEGG" id="pprt:ET464_18910"/>
<dbReference type="Pfam" id="PF08239">
    <property type="entry name" value="SH3_3"/>
    <property type="match status" value="2"/>
</dbReference>
<accession>A0A4P6F1R8</accession>
<evidence type="ECO:0000256" key="3">
    <source>
        <dbReference type="ARBA" id="ARBA00022801"/>
    </source>
</evidence>
<evidence type="ECO:0000313" key="9">
    <source>
        <dbReference type="Proteomes" id="UP000293568"/>
    </source>
</evidence>
<dbReference type="Gene3D" id="2.30.30.40">
    <property type="entry name" value="SH3 Domains"/>
    <property type="match status" value="2"/>
</dbReference>
<evidence type="ECO:0000256" key="2">
    <source>
        <dbReference type="ARBA" id="ARBA00022670"/>
    </source>
</evidence>
<dbReference type="GO" id="GO:0008234">
    <property type="term" value="F:cysteine-type peptidase activity"/>
    <property type="evidence" value="ECO:0007669"/>
    <property type="project" value="UniProtKB-KW"/>
</dbReference>
<dbReference type="PANTHER" id="PTHR47053:SF1">
    <property type="entry name" value="MUREIN DD-ENDOPEPTIDASE MEPH-RELATED"/>
    <property type="match status" value="1"/>
</dbReference>
<evidence type="ECO:0000313" key="8">
    <source>
        <dbReference type="EMBL" id="QAY68613.1"/>
    </source>
</evidence>
<dbReference type="EMBL" id="CP035492">
    <property type="protein sequence ID" value="QAY68613.1"/>
    <property type="molecule type" value="Genomic_DNA"/>
</dbReference>
<sequence length="338" mass="35100">MKRKAITLGLAATLLLSTAAAAIPAEAASQTAKVVYGVNFRTAPSSSASVIRMLKKGETLTIIDKVNSSWYQAVDQNGATGYLSTSSQYTAITSSPASSSGTTATIKKSVSFRTGPSTSSSVMRYLKAGEVVQVLSQPNSYWYQIADSSGKTGYVSTQAQYITLGGTLGNSSGSGNGSSSSGNGSSGGSATASAKAEAVIAAGMKYLGTPYEYGSSRSNTATFDCSDFVRQSFIDALGLTLPADSASQGAYVKSKGHAVTDWHQLKRGDLMFFGDYKGTSKSSYANVNKATAKVSHDGIYLGDGKILHTYSVESGGVTISSIAGTHWEYRFLYGGSPL</sequence>
<feature type="signal peptide" evidence="5">
    <location>
        <begin position="1"/>
        <end position="27"/>
    </location>
</feature>
<dbReference type="CDD" id="cd00174">
    <property type="entry name" value="SH3"/>
    <property type="match status" value="1"/>
</dbReference>
<evidence type="ECO:0000259" key="7">
    <source>
        <dbReference type="PROSITE" id="PS51935"/>
    </source>
</evidence>